<dbReference type="Gene3D" id="2.130.10.10">
    <property type="entry name" value="YVTN repeat-like/Quinoprotein amine dehydrogenase"/>
    <property type="match status" value="1"/>
</dbReference>
<name>A0A6G1KIR5_9PLEO</name>
<dbReference type="PANTHER" id="PTHR15052">
    <property type="entry name" value="RNA POLYMERASE III TRANSCRIPTION INITIATION FACTOR COMPLEX SUBUNIT"/>
    <property type="match status" value="1"/>
</dbReference>
<evidence type="ECO:0000256" key="2">
    <source>
        <dbReference type="ARBA" id="ARBA00023163"/>
    </source>
</evidence>
<feature type="compositionally biased region" description="Basic and acidic residues" evidence="4">
    <location>
        <begin position="46"/>
        <end position="60"/>
    </location>
</feature>
<dbReference type="GO" id="GO:0006383">
    <property type="term" value="P:transcription by RNA polymerase III"/>
    <property type="evidence" value="ECO:0007669"/>
    <property type="project" value="TreeGrafter"/>
</dbReference>
<evidence type="ECO:0000256" key="4">
    <source>
        <dbReference type="SAM" id="MobiDB-lite"/>
    </source>
</evidence>
<proteinExistence type="predicted"/>
<feature type="compositionally biased region" description="Basic residues" evidence="4">
    <location>
        <begin position="9"/>
        <end position="18"/>
    </location>
</feature>
<dbReference type="Proteomes" id="UP000799428">
    <property type="component" value="Unassembled WGS sequence"/>
</dbReference>
<comment type="subcellular location">
    <subcellularLocation>
        <location evidence="1">Nucleus</location>
    </subcellularLocation>
</comment>
<dbReference type="GO" id="GO:0000127">
    <property type="term" value="C:transcription factor TFIIIC complex"/>
    <property type="evidence" value="ECO:0007669"/>
    <property type="project" value="TreeGrafter"/>
</dbReference>
<feature type="compositionally biased region" description="Basic and acidic residues" evidence="4">
    <location>
        <begin position="81"/>
        <end position="103"/>
    </location>
</feature>
<keyword evidence="3" id="KW-0539">Nucleus</keyword>
<dbReference type="GO" id="GO:0005634">
    <property type="term" value="C:nucleus"/>
    <property type="evidence" value="ECO:0007669"/>
    <property type="project" value="UniProtKB-SubCell"/>
</dbReference>
<dbReference type="InterPro" id="IPR052416">
    <property type="entry name" value="GTF3C_component"/>
</dbReference>
<dbReference type="AlphaFoldDB" id="A0A6G1KIR5"/>
<feature type="compositionally biased region" description="Acidic residues" evidence="4">
    <location>
        <begin position="63"/>
        <end position="80"/>
    </location>
</feature>
<evidence type="ECO:0008006" key="7">
    <source>
        <dbReference type="Google" id="ProtNLM"/>
    </source>
</evidence>
<accession>A0A6G1KIR5</accession>
<evidence type="ECO:0000256" key="3">
    <source>
        <dbReference type="ARBA" id="ARBA00023242"/>
    </source>
</evidence>
<dbReference type="EMBL" id="MU005766">
    <property type="protein sequence ID" value="KAF2712257.1"/>
    <property type="molecule type" value="Genomic_DNA"/>
</dbReference>
<evidence type="ECO:0000256" key="1">
    <source>
        <dbReference type="ARBA" id="ARBA00004123"/>
    </source>
</evidence>
<dbReference type="InterPro" id="IPR036322">
    <property type="entry name" value="WD40_repeat_dom_sf"/>
</dbReference>
<keyword evidence="6" id="KW-1185">Reference proteome</keyword>
<dbReference type="OrthoDB" id="4703at2759"/>
<evidence type="ECO:0000313" key="5">
    <source>
        <dbReference type="EMBL" id="KAF2712257.1"/>
    </source>
</evidence>
<feature type="region of interest" description="Disordered" evidence="4">
    <location>
        <begin position="1"/>
        <end position="107"/>
    </location>
</feature>
<feature type="compositionally biased region" description="Polar residues" evidence="4">
    <location>
        <begin position="672"/>
        <end position="692"/>
    </location>
</feature>
<reference evidence="5" key="1">
    <citation type="journal article" date="2020" name="Stud. Mycol.">
        <title>101 Dothideomycetes genomes: a test case for predicting lifestyles and emergence of pathogens.</title>
        <authorList>
            <person name="Haridas S."/>
            <person name="Albert R."/>
            <person name="Binder M."/>
            <person name="Bloem J."/>
            <person name="Labutti K."/>
            <person name="Salamov A."/>
            <person name="Andreopoulos B."/>
            <person name="Baker S."/>
            <person name="Barry K."/>
            <person name="Bills G."/>
            <person name="Bluhm B."/>
            <person name="Cannon C."/>
            <person name="Castanera R."/>
            <person name="Culley D."/>
            <person name="Daum C."/>
            <person name="Ezra D."/>
            <person name="Gonzalez J."/>
            <person name="Henrissat B."/>
            <person name="Kuo A."/>
            <person name="Liang C."/>
            <person name="Lipzen A."/>
            <person name="Lutzoni F."/>
            <person name="Magnuson J."/>
            <person name="Mondo S."/>
            <person name="Nolan M."/>
            <person name="Ohm R."/>
            <person name="Pangilinan J."/>
            <person name="Park H.-J."/>
            <person name="Ramirez L."/>
            <person name="Alfaro M."/>
            <person name="Sun H."/>
            <person name="Tritt A."/>
            <person name="Yoshinaga Y."/>
            <person name="Zwiers L.-H."/>
            <person name="Turgeon B."/>
            <person name="Goodwin S."/>
            <person name="Spatafora J."/>
            <person name="Crous P."/>
            <person name="Grigoriev I."/>
        </authorList>
    </citation>
    <scope>NUCLEOTIDE SEQUENCE</scope>
    <source>
        <strain evidence="5">CBS 279.74</strain>
    </source>
</reference>
<dbReference type="SUPFAM" id="SSF50978">
    <property type="entry name" value="WD40 repeat-like"/>
    <property type="match status" value="1"/>
</dbReference>
<keyword evidence="2" id="KW-0804">Transcription</keyword>
<dbReference type="PANTHER" id="PTHR15052:SF2">
    <property type="entry name" value="GENERAL TRANSCRIPTION FACTOR 3C POLYPEPTIDE 2"/>
    <property type="match status" value="1"/>
</dbReference>
<organism evidence="5 6">
    <name type="scientific">Pleomassaria siparia CBS 279.74</name>
    <dbReference type="NCBI Taxonomy" id="1314801"/>
    <lineage>
        <taxon>Eukaryota</taxon>
        <taxon>Fungi</taxon>
        <taxon>Dikarya</taxon>
        <taxon>Ascomycota</taxon>
        <taxon>Pezizomycotina</taxon>
        <taxon>Dothideomycetes</taxon>
        <taxon>Pleosporomycetidae</taxon>
        <taxon>Pleosporales</taxon>
        <taxon>Pleomassariaceae</taxon>
        <taxon>Pleomassaria</taxon>
    </lineage>
</organism>
<gene>
    <name evidence="5" type="ORF">K504DRAFT_488720</name>
</gene>
<sequence>MAEAVRPRRESRRTLRKSYRVEEAFPDLESEGSDHESGIPSINGAVEEKMELDSEPDKFLPDPVEEDQKDDFLEDEVDEEHPEHLHSDAESVEERALRTESTRKAKRRLPPVSIKRTIKDRRFRATKEPPQESVADSGTKVRQGLEKVHARGVEQFGRIGGIETRIKDMFGPTYRELVPIMDTRDHWVHQETLPSRVDDNLRRSFHMPEGVREREVKNVREWYSGKGKTAFTEGQKTSVLDEEAGAKYLGNPGPAFRNVLLGPFNEPQLYKMSAGSYLSTATPFANKKDRRGWIFNLGSRIQEAQWSANEEGSTQYLAVAVEQVDPNPKVKYKPMENPEAPAFSATAPFPASIQIWAFDSTSTHDLDPEKEPRLELAICTDWGAPKHFRWCPIAATEPPDNGNTIHLGLLAAYWSDGRVRILDISYPKPDPDAHKTHYLHFSHAAFDVQIPQTIPSCLHWLSGNSLAVGSASGTVGIWSLSRPETFPFPRTEQHNPQPWFYKLIADTYILSLSSGYPSRPNFLSITTADGFAKLIDLRSPLLDTCLSQRGRSLCLSQAWHEHTQAFIMSDDYYMVRSNVLRRYYTSIYNMRSESSIVCVAASPVQPAVLVGSVDGTVQASNPLTRLMNEKEIPWHHIWFKHEWRPSVDKLLLKVREESSDEMQAGDAAVPSEPQSTTLVTQLSNKGTDTTDTAMIDTSKAGPDLPHHPKHRPKSKVPPEVLTQPLTRITEGYKVQKVFLVFPKPYEAFPNSGGKYVTTFEEPSAVTTLAWNPNLKFGTWAVAGMGDGILRVEDLNV</sequence>
<evidence type="ECO:0000313" key="6">
    <source>
        <dbReference type="Proteomes" id="UP000799428"/>
    </source>
</evidence>
<dbReference type="InterPro" id="IPR015943">
    <property type="entry name" value="WD40/YVTN_repeat-like_dom_sf"/>
</dbReference>
<dbReference type="InterPro" id="IPR001680">
    <property type="entry name" value="WD40_rpt"/>
</dbReference>
<dbReference type="SMART" id="SM00320">
    <property type="entry name" value="WD40"/>
    <property type="match status" value="3"/>
</dbReference>
<protein>
    <recommendedName>
        <fullName evidence="7">WD40 repeat-like protein</fullName>
    </recommendedName>
</protein>
<feature type="region of interest" description="Disordered" evidence="4">
    <location>
        <begin position="661"/>
        <end position="717"/>
    </location>
</feature>